<dbReference type="Gene3D" id="3.40.462.10">
    <property type="entry name" value="FAD-linked oxidases, C-terminal domain"/>
    <property type="match status" value="1"/>
</dbReference>
<dbReference type="InterPro" id="IPR016170">
    <property type="entry name" value="Cytok_DH_C_sf"/>
</dbReference>
<evidence type="ECO:0000313" key="8">
    <source>
        <dbReference type="Proteomes" id="UP000217289"/>
    </source>
</evidence>
<dbReference type="EMBL" id="CP022163">
    <property type="protein sequence ID" value="ATB33507.1"/>
    <property type="molecule type" value="Genomic_DNA"/>
</dbReference>
<dbReference type="InterPro" id="IPR016166">
    <property type="entry name" value="FAD-bd_PCMH"/>
</dbReference>
<dbReference type="InterPro" id="IPR050432">
    <property type="entry name" value="FAD-linked_Oxidoreductases_BP"/>
</dbReference>
<evidence type="ECO:0000256" key="4">
    <source>
        <dbReference type="ARBA" id="ARBA00022827"/>
    </source>
</evidence>
<dbReference type="PROSITE" id="PS51387">
    <property type="entry name" value="FAD_PCMH"/>
    <property type="match status" value="1"/>
</dbReference>
<dbReference type="Gene3D" id="3.30.465.10">
    <property type="match status" value="1"/>
</dbReference>
<sequence length="474" mass="51725">MPHSPRLPAFEPHTRTWYVSTEDAPATAVPVPSFEGDFVLDAPSRREMAEDFGHIVHRTPAAVLRPASAEDIVKLVRFANAHGLQVSMRGQAHSAFGQAQVEGGVVIDSRSLHRIHAISATQGAVVDAGVRWSELLGASLAHGLTPPVLTGFLELSVGGTLCVGGVGGATHRYGFQADNVLALEVVTGQGERIECSATEHPELFHSVLGGLGQFALITRATLRLHAAPTTSRTYQLTYSDSQRWIEALGLAAEDERFDSLKGKVVPGPGGTLSYLLIASKDFTPPQSPDDRELLRGLNPDASVAPIIADEPYFDWMNQLAPAVARLEKSGAWSQPHPWFDVFLPASQTRAFVDEALARLPLEDIAQAFVLLYPVKRERLGCAFIQVPTEQRLFLFDILPLASPTPATAKRRVEDNQRLHARAIGLGGKKYTIAAIPFTPADWREYFGPDWSLFEQRKARFDPRRVLTPGQGIFA</sequence>
<evidence type="ECO:0000313" key="7">
    <source>
        <dbReference type="EMBL" id="ATB33507.1"/>
    </source>
</evidence>
<dbReference type="GO" id="GO:0019139">
    <property type="term" value="F:cytokinin dehydrogenase activity"/>
    <property type="evidence" value="ECO:0007669"/>
    <property type="project" value="InterPro"/>
</dbReference>
<evidence type="ECO:0000256" key="3">
    <source>
        <dbReference type="ARBA" id="ARBA00022630"/>
    </source>
</evidence>
<dbReference type="SUPFAM" id="SSF56176">
    <property type="entry name" value="FAD-binding/transporter-associated domain-like"/>
    <property type="match status" value="1"/>
</dbReference>
<dbReference type="Proteomes" id="UP000217289">
    <property type="component" value="Chromosome"/>
</dbReference>
<name>A0A250IQQ3_9BACT</name>
<dbReference type="InterPro" id="IPR015345">
    <property type="entry name" value="Cytokinin_DH_FAD/cytokin-bd"/>
</dbReference>
<keyword evidence="5" id="KW-0560">Oxidoreductase</keyword>
<dbReference type="GO" id="GO:0009690">
    <property type="term" value="P:cytokinin metabolic process"/>
    <property type="evidence" value="ECO:0007669"/>
    <property type="project" value="InterPro"/>
</dbReference>
<dbReference type="GO" id="GO:0071949">
    <property type="term" value="F:FAD binding"/>
    <property type="evidence" value="ECO:0007669"/>
    <property type="project" value="InterPro"/>
</dbReference>
<evidence type="ECO:0000256" key="2">
    <source>
        <dbReference type="ARBA" id="ARBA00005466"/>
    </source>
</evidence>
<keyword evidence="4" id="KW-0274">FAD</keyword>
<evidence type="ECO:0000256" key="5">
    <source>
        <dbReference type="ARBA" id="ARBA00023002"/>
    </source>
</evidence>
<dbReference type="Pfam" id="PF01565">
    <property type="entry name" value="FAD_binding_4"/>
    <property type="match status" value="1"/>
</dbReference>
<dbReference type="PANTHER" id="PTHR13878:SF53">
    <property type="entry name" value="CYTOKININ DEHYDROGENASE 6"/>
    <property type="match status" value="1"/>
</dbReference>
<dbReference type="InterPro" id="IPR006094">
    <property type="entry name" value="Oxid_FAD_bind_N"/>
</dbReference>
<comment type="cofactor">
    <cofactor evidence="1">
        <name>FAD</name>
        <dbReference type="ChEBI" id="CHEBI:57692"/>
    </cofactor>
</comment>
<dbReference type="InterPro" id="IPR016164">
    <property type="entry name" value="FAD-linked_Oxase-like_C"/>
</dbReference>
<dbReference type="SUPFAM" id="SSF55103">
    <property type="entry name" value="FAD-linked oxidases, C-terminal domain"/>
    <property type="match status" value="1"/>
</dbReference>
<dbReference type="KEGG" id="mbd:MEBOL_007005"/>
<dbReference type="InterPro" id="IPR016167">
    <property type="entry name" value="FAD-bd_PCMH_sub1"/>
</dbReference>
<dbReference type="Gene3D" id="3.30.43.10">
    <property type="entry name" value="Uridine Diphospho-n-acetylenolpyruvylglucosamine Reductase, domain 2"/>
    <property type="match status" value="1"/>
</dbReference>
<evidence type="ECO:0000256" key="1">
    <source>
        <dbReference type="ARBA" id="ARBA00001974"/>
    </source>
</evidence>
<gene>
    <name evidence="7" type="ORF">MEBOL_007005</name>
</gene>
<dbReference type="RefSeq" id="WP_095981529.1">
    <property type="nucleotide sequence ID" value="NZ_CP022163.1"/>
</dbReference>
<dbReference type="OrthoDB" id="9775082at2"/>
<protein>
    <submittedName>
        <fullName evidence="7">Cytokinin oxidase</fullName>
    </submittedName>
</protein>
<organism evidence="7 8">
    <name type="scientific">Melittangium boletus DSM 14713</name>
    <dbReference type="NCBI Taxonomy" id="1294270"/>
    <lineage>
        <taxon>Bacteria</taxon>
        <taxon>Pseudomonadati</taxon>
        <taxon>Myxococcota</taxon>
        <taxon>Myxococcia</taxon>
        <taxon>Myxococcales</taxon>
        <taxon>Cystobacterineae</taxon>
        <taxon>Archangiaceae</taxon>
        <taxon>Melittangium</taxon>
    </lineage>
</organism>
<dbReference type="AlphaFoldDB" id="A0A250IQQ3"/>
<feature type="domain" description="FAD-binding PCMH-type" evidence="6">
    <location>
        <begin position="56"/>
        <end position="227"/>
    </location>
</feature>
<dbReference type="PANTHER" id="PTHR13878">
    <property type="entry name" value="GULONOLACTONE OXIDASE"/>
    <property type="match status" value="1"/>
</dbReference>
<keyword evidence="8" id="KW-1185">Reference proteome</keyword>
<proteinExistence type="inferred from homology"/>
<reference evidence="7 8" key="1">
    <citation type="submission" date="2017-06" db="EMBL/GenBank/DDBJ databases">
        <authorList>
            <person name="Kim H.J."/>
            <person name="Triplett B.A."/>
        </authorList>
    </citation>
    <scope>NUCLEOTIDE SEQUENCE [LARGE SCALE GENOMIC DNA]</scope>
    <source>
        <strain evidence="7 8">DSM 14713</strain>
    </source>
</reference>
<dbReference type="InterPro" id="IPR016169">
    <property type="entry name" value="FAD-bd_PCMH_sub2"/>
</dbReference>
<keyword evidence="3" id="KW-0285">Flavoprotein</keyword>
<comment type="similarity">
    <text evidence="2">Belongs to the oxygen-dependent FAD-linked oxidoreductase family.</text>
</comment>
<accession>A0A250IQQ3</accession>
<dbReference type="Pfam" id="PF09265">
    <property type="entry name" value="Cytokin-bind"/>
    <property type="match status" value="1"/>
</dbReference>
<evidence type="ECO:0000259" key="6">
    <source>
        <dbReference type="PROSITE" id="PS51387"/>
    </source>
</evidence>
<dbReference type="InterPro" id="IPR036318">
    <property type="entry name" value="FAD-bd_PCMH-like_sf"/>
</dbReference>